<name>A0ABC8R375_9AQUA</name>
<reference evidence="1 2" key="1">
    <citation type="submission" date="2024-02" db="EMBL/GenBank/DDBJ databases">
        <authorList>
            <person name="Vignale AGUSTIN F."/>
            <person name="Sosa J E."/>
            <person name="Modenutti C."/>
        </authorList>
    </citation>
    <scope>NUCLEOTIDE SEQUENCE [LARGE SCALE GENOMIC DNA]</scope>
</reference>
<dbReference type="EMBL" id="CAUOFW020000962">
    <property type="protein sequence ID" value="CAK9139460.1"/>
    <property type="molecule type" value="Genomic_DNA"/>
</dbReference>
<comment type="caution">
    <text evidence="1">The sequence shown here is derived from an EMBL/GenBank/DDBJ whole genome shotgun (WGS) entry which is preliminary data.</text>
</comment>
<evidence type="ECO:0000313" key="2">
    <source>
        <dbReference type="Proteomes" id="UP001642360"/>
    </source>
</evidence>
<gene>
    <name evidence="1" type="ORF">ILEXP_LOCUS6851</name>
</gene>
<dbReference type="AlphaFoldDB" id="A0ABC8R375"/>
<dbReference type="Proteomes" id="UP001642360">
    <property type="component" value="Unassembled WGS sequence"/>
</dbReference>
<organism evidence="1 2">
    <name type="scientific">Ilex paraguariensis</name>
    <name type="common">yerba mate</name>
    <dbReference type="NCBI Taxonomy" id="185542"/>
    <lineage>
        <taxon>Eukaryota</taxon>
        <taxon>Viridiplantae</taxon>
        <taxon>Streptophyta</taxon>
        <taxon>Embryophyta</taxon>
        <taxon>Tracheophyta</taxon>
        <taxon>Spermatophyta</taxon>
        <taxon>Magnoliopsida</taxon>
        <taxon>eudicotyledons</taxon>
        <taxon>Gunneridae</taxon>
        <taxon>Pentapetalae</taxon>
        <taxon>asterids</taxon>
        <taxon>campanulids</taxon>
        <taxon>Aquifoliales</taxon>
        <taxon>Aquifoliaceae</taxon>
        <taxon>Ilex</taxon>
    </lineage>
</organism>
<sequence>MPKTSNITSHKKTFIQKNIALKFLVPQTLDWKIAIHPPMQKLINMNINKGGFIQNSQCMSKTNSFTLNTYPFPLRALSANMNINRNPHTPQNSSISITKANGKTMQASVQKNSRPQPFYLTNNIETILKVDEKLVRKMQDPFG</sequence>
<accession>A0ABC8R375</accession>
<proteinExistence type="predicted"/>
<keyword evidence="2" id="KW-1185">Reference proteome</keyword>
<evidence type="ECO:0000313" key="1">
    <source>
        <dbReference type="EMBL" id="CAK9139460.1"/>
    </source>
</evidence>
<protein>
    <submittedName>
        <fullName evidence="1">Uncharacterized protein</fullName>
    </submittedName>
</protein>